<dbReference type="RefSeq" id="XP_020020777.1">
    <property type="nucleotide sequence ID" value="XM_020165188.1"/>
</dbReference>
<proteinExistence type="predicted"/>
<dbReference type="OrthoDB" id="10012494at2759"/>
<evidence type="ECO:0000256" key="1">
    <source>
        <dbReference type="SAM" id="MobiDB-lite"/>
    </source>
</evidence>
<sequence length="326" mass="36164">MKNCSSQWCEAGSSQLTQEPQVQQRLSLPEVLTTRAMRNTSKEVQGATHRYAPCDWYYHLPVKRSEKAVGAPPASQIPGLSDLGESQNGHMPGVRRYWIKETDSEYVKLAKQGGRPDLLKHFAPGTRTGSPIAYSLPDWYVHHSKPVTAQQREAPVVSMPDYMVYEEFNPAQANGSYESRRGPFDFDMKTVWQREAEELEKVKKKVKLPAINSKYSSKAGTPIGPKDSAGSRLSFPPMPGQKTGSPTNFSKLISNGYKNEWLQQQQGDSDRRTPKMSKASVSSQSTQDPEGLEDPEAPQDPEAPEVSQKAQGPKASPSAVTQEELK</sequence>
<dbReference type="Pfam" id="PF17662">
    <property type="entry name" value="DUF5524"/>
    <property type="match status" value="1"/>
</dbReference>
<evidence type="ECO:0000313" key="2">
    <source>
        <dbReference type="RefSeq" id="XP_020020777.1"/>
    </source>
</evidence>
<feature type="region of interest" description="Disordered" evidence="1">
    <location>
        <begin position="215"/>
        <end position="326"/>
    </location>
</feature>
<dbReference type="InterPro" id="IPR040247">
    <property type="entry name" value="DUF5524"/>
</dbReference>
<dbReference type="CTD" id="119961959"/>
<dbReference type="AlphaFoldDB" id="A0A8B7UN52"/>
<dbReference type="PANTHER" id="PTHR31097:SF2">
    <property type="entry name" value="CHROMOSOME 7 OPEN READING FRAME 57"/>
    <property type="match status" value="1"/>
</dbReference>
<accession>A0A8B7UN52</accession>
<gene>
    <name evidence="2" type="primary">CUNH7orf57</name>
</gene>
<feature type="compositionally biased region" description="Polar residues" evidence="1">
    <location>
        <begin position="279"/>
        <end position="288"/>
    </location>
</feature>
<dbReference type="PANTHER" id="PTHR31097">
    <property type="entry name" value="SI:DKEY-276J7.1"/>
    <property type="match status" value="1"/>
</dbReference>
<feature type="compositionally biased region" description="Acidic residues" evidence="1">
    <location>
        <begin position="290"/>
        <end position="303"/>
    </location>
</feature>
<protein>
    <submittedName>
        <fullName evidence="2">Uncharacterized protein C7orf57 homolog isoform X1</fullName>
    </submittedName>
</protein>
<name>A0A8B7UN52_CASCN</name>
<reference evidence="2" key="1">
    <citation type="submission" date="2025-08" db="UniProtKB">
        <authorList>
            <consortium name="RefSeq"/>
        </authorList>
    </citation>
    <scope>IDENTIFICATION</scope>
    <source>
        <tissue evidence="2">Leukocyte</tissue>
    </source>
</reference>
<feature type="compositionally biased region" description="Polar residues" evidence="1">
    <location>
        <begin position="242"/>
        <end position="267"/>
    </location>
</feature>
<organism evidence="2">
    <name type="scientific">Castor canadensis</name>
    <name type="common">American beaver</name>
    <dbReference type="NCBI Taxonomy" id="51338"/>
    <lineage>
        <taxon>Eukaryota</taxon>
        <taxon>Metazoa</taxon>
        <taxon>Chordata</taxon>
        <taxon>Craniata</taxon>
        <taxon>Vertebrata</taxon>
        <taxon>Euteleostomi</taxon>
        <taxon>Mammalia</taxon>
        <taxon>Eutheria</taxon>
        <taxon>Euarchontoglires</taxon>
        <taxon>Glires</taxon>
        <taxon>Rodentia</taxon>
        <taxon>Castorimorpha</taxon>
        <taxon>Castoridae</taxon>
        <taxon>Castor</taxon>
    </lineage>
</organism>
<dbReference type="KEGG" id="ccan:109687341"/>